<sequence length="60" mass="6895">MLSPSNENFNKIELIITKLLLFIYAARSANRAIPTGLDSWIDKELLLLRNFNERGFIVNS</sequence>
<dbReference type="AlphaFoldDB" id="A0A7T8QVL1"/>
<organism evidence="1 2">
    <name type="scientific">Caligus rogercresseyi</name>
    <name type="common">Sea louse</name>
    <dbReference type="NCBI Taxonomy" id="217165"/>
    <lineage>
        <taxon>Eukaryota</taxon>
        <taxon>Metazoa</taxon>
        <taxon>Ecdysozoa</taxon>
        <taxon>Arthropoda</taxon>
        <taxon>Crustacea</taxon>
        <taxon>Multicrustacea</taxon>
        <taxon>Hexanauplia</taxon>
        <taxon>Copepoda</taxon>
        <taxon>Siphonostomatoida</taxon>
        <taxon>Caligidae</taxon>
        <taxon>Caligus</taxon>
    </lineage>
</organism>
<dbReference type="Proteomes" id="UP000595437">
    <property type="component" value="Chromosome 1"/>
</dbReference>
<gene>
    <name evidence="1" type="ORF">FKW44_001438</name>
</gene>
<accession>A0A7T8QVL1</accession>
<evidence type="ECO:0000313" key="2">
    <source>
        <dbReference type="Proteomes" id="UP000595437"/>
    </source>
</evidence>
<reference evidence="2" key="1">
    <citation type="submission" date="2021-01" db="EMBL/GenBank/DDBJ databases">
        <title>Caligus Genome Assembly.</title>
        <authorList>
            <person name="Gallardo-Escarate C."/>
        </authorList>
    </citation>
    <scope>NUCLEOTIDE SEQUENCE [LARGE SCALE GENOMIC DNA]</scope>
</reference>
<proteinExistence type="predicted"/>
<dbReference type="EMBL" id="CP045890">
    <property type="protein sequence ID" value="QQP56688.1"/>
    <property type="molecule type" value="Genomic_DNA"/>
</dbReference>
<keyword evidence="2" id="KW-1185">Reference proteome</keyword>
<evidence type="ECO:0000313" key="1">
    <source>
        <dbReference type="EMBL" id="QQP56688.1"/>
    </source>
</evidence>
<name>A0A7T8QVL1_CALRO</name>
<protein>
    <submittedName>
        <fullName evidence="1">Uncharacterized protein</fullName>
    </submittedName>
</protein>
<feature type="non-terminal residue" evidence="1">
    <location>
        <position position="60"/>
    </location>
</feature>